<evidence type="ECO:0000256" key="5">
    <source>
        <dbReference type="ARBA" id="ARBA00022679"/>
    </source>
</evidence>
<dbReference type="Pfam" id="PF24517">
    <property type="entry name" value="CBM96"/>
    <property type="match status" value="1"/>
</dbReference>
<evidence type="ECO:0000256" key="7">
    <source>
        <dbReference type="ARBA" id="ARBA00022741"/>
    </source>
</evidence>
<dbReference type="SMART" id="SM00220">
    <property type="entry name" value="S_TKc"/>
    <property type="match status" value="1"/>
</dbReference>
<reference evidence="13 14" key="1">
    <citation type="submission" date="2024-09" db="EMBL/GenBank/DDBJ databases">
        <authorList>
            <person name="Sun Q."/>
            <person name="Mori K."/>
        </authorList>
    </citation>
    <scope>NUCLEOTIDE SEQUENCE [LARGE SCALE GENOMIC DNA]</scope>
    <source>
        <strain evidence="13 14">JCM 3323</strain>
    </source>
</reference>
<dbReference type="InterPro" id="IPR011009">
    <property type="entry name" value="Kinase-like_dom_sf"/>
</dbReference>
<evidence type="ECO:0000256" key="4">
    <source>
        <dbReference type="ARBA" id="ARBA00022527"/>
    </source>
</evidence>
<keyword evidence="9 10" id="KW-0067">ATP-binding</keyword>
<feature type="domain" description="Protein kinase" evidence="12">
    <location>
        <begin position="58"/>
        <end position="316"/>
    </location>
</feature>
<dbReference type="Gene3D" id="1.10.510.10">
    <property type="entry name" value="Transferase(Phosphotransferase) domain 1"/>
    <property type="match status" value="1"/>
</dbReference>
<comment type="caution">
    <text evidence="13">The sequence shown here is derived from an EMBL/GenBank/DDBJ whole genome shotgun (WGS) entry which is preliminary data.</text>
</comment>
<evidence type="ECO:0000256" key="2">
    <source>
        <dbReference type="ARBA" id="ARBA00012513"/>
    </source>
</evidence>
<gene>
    <name evidence="13" type="ORF">ACFFRN_00750</name>
</gene>
<dbReference type="Pfam" id="PF00069">
    <property type="entry name" value="Pkinase"/>
    <property type="match status" value="1"/>
</dbReference>
<dbReference type="PROSITE" id="PS50011">
    <property type="entry name" value="PROTEIN_KINASE_DOM"/>
    <property type="match status" value="1"/>
</dbReference>
<feature type="binding site" evidence="10">
    <location>
        <position position="87"/>
    </location>
    <ligand>
        <name>ATP</name>
        <dbReference type="ChEBI" id="CHEBI:30616"/>
    </ligand>
</feature>
<dbReference type="PANTHER" id="PTHR43289:SF6">
    <property type="entry name" value="SERINE_THREONINE-PROTEIN KINASE NEKL-3"/>
    <property type="match status" value="1"/>
</dbReference>
<evidence type="ECO:0000313" key="13">
    <source>
        <dbReference type="EMBL" id="MFB9525134.1"/>
    </source>
</evidence>
<dbReference type="InterPro" id="IPR008271">
    <property type="entry name" value="Ser/Thr_kinase_AS"/>
</dbReference>
<dbReference type="EC" id="2.7.11.1" evidence="2"/>
<proteinExistence type="predicted"/>
<comment type="subcellular location">
    <subcellularLocation>
        <location evidence="1">Secreted</location>
    </subcellularLocation>
</comment>
<dbReference type="Gene3D" id="3.30.200.20">
    <property type="entry name" value="Phosphorylase Kinase, domain 1"/>
    <property type="match status" value="1"/>
</dbReference>
<keyword evidence="7 10" id="KW-0547">Nucleotide-binding</keyword>
<evidence type="ECO:0000313" key="14">
    <source>
        <dbReference type="Proteomes" id="UP001589646"/>
    </source>
</evidence>
<organism evidence="13 14">
    <name type="scientific">Nonomuraea roseola</name>
    <dbReference type="NCBI Taxonomy" id="46179"/>
    <lineage>
        <taxon>Bacteria</taxon>
        <taxon>Bacillati</taxon>
        <taxon>Actinomycetota</taxon>
        <taxon>Actinomycetes</taxon>
        <taxon>Streptosporangiales</taxon>
        <taxon>Streptosporangiaceae</taxon>
        <taxon>Nonomuraea</taxon>
    </lineage>
</organism>
<sequence length="700" mass="73468">MIASTIILRRESGRSSQPWSASDSLGSPGAPGSLTKISRYASICRVTLGDLRDHIPGYRLIEPVGQGGFAVVYRALHERVGRVVAVKILSVADLDERALRNFRRELEVMGRLSDHPNIVAALDTGTTTNGRPYIVMDFQEGGSLYTQLRAAGALPANEALRIGVKVAAALAAVHDAGVFHGDIKPQNILVSKYGEPALADFGVARMLDVGQLSSNTLIFTPHHAAPEVLNGLPQNVVSDVYALGSTLYQLLTGRPAYYDAADVGVAPLLLRVLRQPLPPLPEHSVPAPLRALVERAMSKEPDARPQNAWAFVEELQKVQRALGLPVTEPATAVPAPLPAAVPPPAPAAVPPLRTGPAVTAPTGARRTSRRWILATAAALTAVVATVAAVNLTGGPAAKAVLATTTSPQPVATEREPVTPSTSSAEPSAPSKKPTLTKVFVTTDAKAQTPGQTLQLKVTGRLSNGRAASLSKAAFDFHSADPRVATVSPDGQVTVLAAGRVRITVKVTMNGASRVAALPLSIAASATPTPSPSPKAGPRRLRVPATMTNMVRAGGYSGDAFPACMKCKVKTGNPGYYRETYFRFDLGAVKVKPARIASIVLHAHMHVNDSGDVQGRAIAYAMGNDWTSRVTFDTRPPLSNKLGEFPPVDEAGSWVKLDLTSYLKPKLGGPASVGLAESAGVGVAVGGLSSETVPYLEITTR</sequence>
<protein>
    <recommendedName>
        <fullName evidence="2">non-specific serine/threonine protein kinase</fullName>
        <ecNumber evidence="2">2.7.11.1</ecNumber>
    </recommendedName>
</protein>
<evidence type="ECO:0000256" key="6">
    <source>
        <dbReference type="ARBA" id="ARBA00022729"/>
    </source>
</evidence>
<keyword evidence="6" id="KW-0732">Signal</keyword>
<dbReference type="InterPro" id="IPR055372">
    <property type="entry name" value="CBM96"/>
</dbReference>
<dbReference type="EMBL" id="JBHMCE010000001">
    <property type="protein sequence ID" value="MFB9525134.1"/>
    <property type="molecule type" value="Genomic_DNA"/>
</dbReference>
<dbReference type="PROSITE" id="PS00107">
    <property type="entry name" value="PROTEIN_KINASE_ATP"/>
    <property type="match status" value="1"/>
</dbReference>
<keyword evidence="8 13" id="KW-0418">Kinase</keyword>
<dbReference type="InterPro" id="IPR017441">
    <property type="entry name" value="Protein_kinase_ATP_BS"/>
</dbReference>
<evidence type="ECO:0000256" key="8">
    <source>
        <dbReference type="ARBA" id="ARBA00022777"/>
    </source>
</evidence>
<evidence type="ECO:0000256" key="11">
    <source>
        <dbReference type="SAM" id="MobiDB-lite"/>
    </source>
</evidence>
<dbReference type="Proteomes" id="UP001589646">
    <property type="component" value="Unassembled WGS sequence"/>
</dbReference>
<dbReference type="SMART" id="SM00635">
    <property type="entry name" value="BID_2"/>
    <property type="match status" value="1"/>
</dbReference>
<feature type="compositionally biased region" description="Low complexity" evidence="11">
    <location>
        <begin position="417"/>
        <end position="433"/>
    </location>
</feature>
<dbReference type="GO" id="GO:0016301">
    <property type="term" value="F:kinase activity"/>
    <property type="evidence" value="ECO:0007669"/>
    <property type="project" value="UniProtKB-KW"/>
</dbReference>
<dbReference type="Pfam" id="PF02368">
    <property type="entry name" value="Big_2"/>
    <property type="match status" value="1"/>
</dbReference>
<dbReference type="SUPFAM" id="SSF56112">
    <property type="entry name" value="Protein kinase-like (PK-like)"/>
    <property type="match status" value="1"/>
</dbReference>
<feature type="region of interest" description="Disordered" evidence="11">
    <location>
        <begin position="405"/>
        <end position="434"/>
    </location>
</feature>
<keyword evidence="5" id="KW-0808">Transferase</keyword>
<dbReference type="PANTHER" id="PTHR43289">
    <property type="entry name" value="MITOGEN-ACTIVATED PROTEIN KINASE KINASE KINASE 20-RELATED"/>
    <property type="match status" value="1"/>
</dbReference>
<dbReference type="CDD" id="cd14014">
    <property type="entry name" value="STKc_PknB_like"/>
    <property type="match status" value="1"/>
</dbReference>
<dbReference type="RefSeq" id="WP_346126398.1">
    <property type="nucleotide sequence ID" value="NZ_BAAAXC010000015.1"/>
</dbReference>
<keyword evidence="3" id="KW-0964">Secreted</keyword>
<dbReference type="InterPro" id="IPR003343">
    <property type="entry name" value="Big_2"/>
</dbReference>
<dbReference type="SUPFAM" id="SSF49373">
    <property type="entry name" value="Invasin/intimin cell-adhesion fragments"/>
    <property type="match status" value="1"/>
</dbReference>
<evidence type="ECO:0000256" key="9">
    <source>
        <dbReference type="ARBA" id="ARBA00022840"/>
    </source>
</evidence>
<evidence type="ECO:0000256" key="10">
    <source>
        <dbReference type="PROSITE-ProRule" id="PRU10141"/>
    </source>
</evidence>
<evidence type="ECO:0000256" key="3">
    <source>
        <dbReference type="ARBA" id="ARBA00022525"/>
    </source>
</evidence>
<accession>A0ABV5PPY2</accession>
<dbReference type="Gene3D" id="2.60.40.1080">
    <property type="match status" value="1"/>
</dbReference>
<evidence type="ECO:0000256" key="1">
    <source>
        <dbReference type="ARBA" id="ARBA00004613"/>
    </source>
</evidence>
<dbReference type="InterPro" id="IPR000719">
    <property type="entry name" value="Prot_kinase_dom"/>
</dbReference>
<keyword evidence="14" id="KW-1185">Reference proteome</keyword>
<dbReference type="InterPro" id="IPR008964">
    <property type="entry name" value="Invasin/intimin_cell_adhesion"/>
</dbReference>
<evidence type="ECO:0000259" key="12">
    <source>
        <dbReference type="PROSITE" id="PS50011"/>
    </source>
</evidence>
<dbReference type="PROSITE" id="PS00108">
    <property type="entry name" value="PROTEIN_KINASE_ST"/>
    <property type="match status" value="1"/>
</dbReference>
<name>A0ABV5PPY2_9ACTN</name>
<keyword evidence="4" id="KW-0723">Serine/threonine-protein kinase</keyword>